<gene>
    <name evidence="1" type="ORF">L6452_16495</name>
</gene>
<reference evidence="1 2" key="2">
    <citation type="journal article" date="2022" name="Mol. Ecol. Resour.">
        <title>The genomes of chicory, endive, great burdock and yacon provide insights into Asteraceae paleo-polyploidization history and plant inulin production.</title>
        <authorList>
            <person name="Fan W."/>
            <person name="Wang S."/>
            <person name="Wang H."/>
            <person name="Wang A."/>
            <person name="Jiang F."/>
            <person name="Liu H."/>
            <person name="Zhao H."/>
            <person name="Xu D."/>
            <person name="Zhang Y."/>
        </authorList>
    </citation>
    <scope>NUCLEOTIDE SEQUENCE [LARGE SCALE GENOMIC DNA]</scope>
    <source>
        <strain evidence="2">cv. Niubang</strain>
    </source>
</reference>
<reference evidence="2" key="1">
    <citation type="journal article" date="2022" name="Mol. Ecol. Resour.">
        <title>The genomes of chicory, endive, great burdock and yacon provide insights into Asteraceae palaeo-polyploidization history and plant inulin production.</title>
        <authorList>
            <person name="Fan W."/>
            <person name="Wang S."/>
            <person name="Wang H."/>
            <person name="Wang A."/>
            <person name="Jiang F."/>
            <person name="Liu H."/>
            <person name="Zhao H."/>
            <person name="Xu D."/>
            <person name="Zhang Y."/>
        </authorList>
    </citation>
    <scope>NUCLEOTIDE SEQUENCE [LARGE SCALE GENOMIC DNA]</scope>
    <source>
        <strain evidence="2">cv. Niubang</strain>
    </source>
</reference>
<dbReference type="Proteomes" id="UP001055879">
    <property type="component" value="Linkage Group LG05"/>
</dbReference>
<organism evidence="1 2">
    <name type="scientific">Arctium lappa</name>
    <name type="common">Greater burdock</name>
    <name type="synonym">Lappa major</name>
    <dbReference type="NCBI Taxonomy" id="4217"/>
    <lineage>
        <taxon>Eukaryota</taxon>
        <taxon>Viridiplantae</taxon>
        <taxon>Streptophyta</taxon>
        <taxon>Embryophyta</taxon>
        <taxon>Tracheophyta</taxon>
        <taxon>Spermatophyta</taxon>
        <taxon>Magnoliopsida</taxon>
        <taxon>eudicotyledons</taxon>
        <taxon>Gunneridae</taxon>
        <taxon>Pentapetalae</taxon>
        <taxon>asterids</taxon>
        <taxon>campanulids</taxon>
        <taxon>Asterales</taxon>
        <taxon>Asteraceae</taxon>
        <taxon>Carduoideae</taxon>
        <taxon>Cardueae</taxon>
        <taxon>Arctiinae</taxon>
        <taxon>Arctium</taxon>
    </lineage>
</organism>
<name>A0ACB9C0Q9_ARCLA</name>
<sequence>MLPVALVLDLYVQVKSQNLISLLLFYSLLIKAFLGFRHCSGHQLPTYLLYEKSESTLVHGVSDLDCKSNPINDRSSYHRKFGEGIYALKFVALFMVHVGKKMCD</sequence>
<proteinExistence type="predicted"/>
<comment type="caution">
    <text evidence="1">The sequence shown here is derived from an EMBL/GenBank/DDBJ whole genome shotgun (WGS) entry which is preliminary data.</text>
</comment>
<dbReference type="EMBL" id="CM042051">
    <property type="protein sequence ID" value="KAI3727874.1"/>
    <property type="molecule type" value="Genomic_DNA"/>
</dbReference>
<evidence type="ECO:0000313" key="2">
    <source>
        <dbReference type="Proteomes" id="UP001055879"/>
    </source>
</evidence>
<accession>A0ACB9C0Q9</accession>
<keyword evidence="2" id="KW-1185">Reference proteome</keyword>
<protein>
    <submittedName>
        <fullName evidence="1">Uncharacterized protein</fullName>
    </submittedName>
</protein>
<evidence type="ECO:0000313" key="1">
    <source>
        <dbReference type="EMBL" id="KAI3727874.1"/>
    </source>
</evidence>